<gene>
    <name evidence="2" type="ORF">IAB51_08065</name>
</gene>
<reference evidence="2" key="2">
    <citation type="journal article" date="2021" name="PeerJ">
        <title>Extensive microbial diversity within the chicken gut microbiome revealed by metagenomics and culture.</title>
        <authorList>
            <person name="Gilroy R."/>
            <person name="Ravi A."/>
            <person name="Getino M."/>
            <person name="Pursley I."/>
            <person name="Horton D.L."/>
            <person name="Alikhan N.F."/>
            <person name="Baker D."/>
            <person name="Gharbi K."/>
            <person name="Hall N."/>
            <person name="Watson M."/>
            <person name="Adriaenssens E.M."/>
            <person name="Foster-Nyarko E."/>
            <person name="Jarju S."/>
            <person name="Secka A."/>
            <person name="Antonio M."/>
            <person name="Oren A."/>
            <person name="Chaudhuri R.R."/>
            <person name="La Ragione R."/>
            <person name="Hildebrand F."/>
            <person name="Pallen M.J."/>
        </authorList>
    </citation>
    <scope>NUCLEOTIDE SEQUENCE</scope>
    <source>
        <strain evidence="2">CHK199-13235</strain>
    </source>
</reference>
<evidence type="ECO:0000256" key="1">
    <source>
        <dbReference type="SAM" id="Phobius"/>
    </source>
</evidence>
<dbReference type="AlphaFoldDB" id="A0A9D1JZL8"/>
<organism evidence="2 3">
    <name type="scientific">Candidatus Merdivicinus excrementipullorum</name>
    <dbReference type="NCBI Taxonomy" id="2840867"/>
    <lineage>
        <taxon>Bacteria</taxon>
        <taxon>Bacillati</taxon>
        <taxon>Bacillota</taxon>
        <taxon>Clostridia</taxon>
        <taxon>Eubacteriales</taxon>
        <taxon>Oscillospiraceae</taxon>
        <taxon>Oscillospiraceae incertae sedis</taxon>
        <taxon>Candidatus Merdivicinus</taxon>
    </lineage>
</organism>
<keyword evidence="1" id="KW-0472">Membrane</keyword>
<feature type="transmembrane region" description="Helical" evidence="1">
    <location>
        <begin position="131"/>
        <end position="153"/>
    </location>
</feature>
<accession>A0A9D1JZL8</accession>
<dbReference type="PANTHER" id="PTHR35804:SF1">
    <property type="entry name" value="LYSINE EXPORTER LYSO"/>
    <property type="match status" value="1"/>
</dbReference>
<evidence type="ECO:0000313" key="2">
    <source>
        <dbReference type="EMBL" id="HIS76749.1"/>
    </source>
</evidence>
<dbReference type="InterPro" id="IPR005642">
    <property type="entry name" value="LysO"/>
</dbReference>
<proteinExistence type="predicted"/>
<feature type="transmembrane region" description="Helical" evidence="1">
    <location>
        <begin position="102"/>
        <end position="124"/>
    </location>
</feature>
<protein>
    <submittedName>
        <fullName evidence="2">Lysine exporter LysO family protein</fullName>
    </submittedName>
</protein>
<evidence type="ECO:0000313" key="3">
    <source>
        <dbReference type="Proteomes" id="UP000824002"/>
    </source>
</evidence>
<keyword evidence="1" id="KW-0812">Transmembrane</keyword>
<dbReference type="Pfam" id="PF03956">
    <property type="entry name" value="Lys_export"/>
    <property type="match status" value="1"/>
</dbReference>
<feature type="transmembrane region" description="Helical" evidence="1">
    <location>
        <begin position="34"/>
        <end position="53"/>
    </location>
</feature>
<sequence>MTILILIALAAGILCGRFLFSAQAAALIGQASDWVLMLLMFSVGISVGTNKDLFKRLRRMDLRVWMVPAGVILGSMAGGALCSLFVSLGFWESVGVSAGMGWYSLCGVMLSDFYGADVGAAAFLSNLLREILSFLTIPLAVRWLNPYAAISLAGATSEDTTLPVLIRHTSAEMVVYSVVNGVLTSAAVPVLLRLIYDMGR</sequence>
<feature type="transmembrane region" description="Helical" evidence="1">
    <location>
        <begin position="173"/>
        <end position="196"/>
    </location>
</feature>
<dbReference type="Proteomes" id="UP000824002">
    <property type="component" value="Unassembled WGS sequence"/>
</dbReference>
<name>A0A9D1JZL8_9FIRM</name>
<comment type="caution">
    <text evidence="2">The sequence shown here is derived from an EMBL/GenBank/DDBJ whole genome shotgun (WGS) entry which is preliminary data.</text>
</comment>
<feature type="transmembrane region" description="Helical" evidence="1">
    <location>
        <begin position="65"/>
        <end position="90"/>
    </location>
</feature>
<keyword evidence="1" id="KW-1133">Transmembrane helix</keyword>
<dbReference type="GO" id="GO:0015661">
    <property type="term" value="F:L-lysine efflux transmembrane transporter activity"/>
    <property type="evidence" value="ECO:0007669"/>
    <property type="project" value="InterPro"/>
</dbReference>
<reference evidence="2" key="1">
    <citation type="submission" date="2020-10" db="EMBL/GenBank/DDBJ databases">
        <authorList>
            <person name="Gilroy R."/>
        </authorList>
    </citation>
    <scope>NUCLEOTIDE SEQUENCE</scope>
    <source>
        <strain evidence="2">CHK199-13235</strain>
    </source>
</reference>
<dbReference type="PANTHER" id="PTHR35804">
    <property type="entry name" value="LYSINE EXPORTER LYSO"/>
    <property type="match status" value="1"/>
</dbReference>
<dbReference type="EMBL" id="DVJP01000052">
    <property type="protein sequence ID" value="HIS76749.1"/>
    <property type="molecule type" value="Genomic_DNA"/>
</dbReference>
<dbReference type="GO" id="GO:0005886">
    <property type="term" value="C:plasma membrane"/>
    <property type="evidence" value="ECO:0007669"/>
    <property type="project" value="TreeGrafter"/>
</dbReference>